<protein>
    <recommendedName>
        <fullName evidence="4">4-hydroxyphenylpyruvate dioxygenase</fullName>
        <ecNumber evidence="4">1.13.11.27</ecNumber>
    </recommendedName>
</protein>
<organism evidence="13 14">
    <name type="scientific">Heterostelium pallidum (strain ATCC 26659 / Pp 5 / PN500)</name>
    <name type="common">Cellular slime mold</name>
    <name type="synonym">Polysphondylium pallidum</name>
    <dbReference type="NCBI Taxonomy" id="670386"/>
    <lineage>
        <taxon>Eukaryota</taxon>
        <taxon>Amoebozoa</taxon>
        <taxon>Evosea</taxon>
        <taxon>Eumycetozoa</taxon>
        <taxon>Dictyostelia</taxon>
        <taxon>Acytosteliales</taxon>
        <taxon>Acytosteliaceae</taxon>
        <taxon>Heterostelium</taxon>
    </lineage>
</organism>
<feature type="domain" description="VOC" evidence="12">
    <location>
        <begin position="11"/>
        <end position="143"/>
    </location>
</feature>
<keyword evidence="11" id="KW-0812">Transmembrane</keyword>
<evidence type="ECO:0000256" key="7">
    <source>
        <dbReference type="ARBA" id="ARBA00022878"/>
    </source>
</evidence>
<comment type="caution">
    <text evidence="13">The sequence shown here is derived from an EMBL/GenBank/DDBJ whole genome shotgun (WGS) entry which is preliminary data.</text>
</comment>
<dbReference type="InterPro" id="IPR041736">
    <property type="entry name" value="4OHPhenylPyrv_dOase_N"/>
</dbReference>
<keyword evidence="11" id="KW-0472">Membrane</keyword>
<dbReference type="Proteomes" id="UP000001396">
    <property type="component" value="Unassembled WGS sequence"/>
</dbReference>
<keyword evidence="14" id="KW-1185">Reference proteome</keyword>
<evidence type="ECO:0000256" key="3">
    <source>
        <dbReference type="ARBA" id="ARBA00005877"/>
    </source>
</evidence>
<keyword evidence="13" id="KW-0223">Dioxygenase</keyword>
<dbReference type="SUPFAM" id="SSF54593">
    <property type="entry name" value="Glyoxalase/Bleomycin resistance protein/Dihydroxybiphenyl dioxygenase"/>
    <property type="match status" value="1"/>
</dbReference>
<evidence type="ECO:0000256" key="8">
    <source>
        <dbReference type="ARBA" id="ARBA00023004"/>
    </source>
</evidence>
<evidence type="ECO:0000313" key="14">
    <source>
        <dbReference type="Proteomes" id="UP000001396"/>
    </source>
</evidence>
<keyword evidence="13" id="KW-0670">Pyruvate</keyword>
<keyword evidence="5" id="KW-0479">Metal-binding</keyword>
<evidence type="ECO:0000313" key="13">
    <source>
        <dbReference type="EMBL" id="EFA77109.1"/>
    </source>
</evidence>
<dbReference type="PANTHER" id="PTHR11959:SF1">
    <property type="entry name" value="4-HYDROXYPHENYLPYRUVATE DIOXYGENASE"/>
    <property type="match status" value="1"/>
</dbReference>
<dbReference type="AlphaFoldDB" id="D3BP99"/>
<proteinExistence type="inferred from homology"/>
<comment type="cofactor">
    <cofactor evidence="1">
        <name>Fe cation</name>
        <dbReference type="ChEBI" id="CHEBI:24875"/>
    </cofactor>
</comment>
<evidence type="ECO:0000256" key="10">
    <source>
        <dbReference type="SAM" id="MobiDB-lite"/>
    </source>
</evidence>
<evidence type="ECO:0000256" key="11">
    <source>
        <dbReference type="SAM" id="Phobius"/>
    </source>
</evidence>
<dbReference type="Pfam" id="PF00903">
    <property type="entry name" value="Glyoxalase"/>
    <property type="match status" value="1"/>
</dbReference>
<feature type="transmembrane region" description="Helical" evidence="11">
    <location>
        <begin position="871"/>
        <end position="895"/>
    </location>
</feature>
<keyword evidence="13" id="KW-0560">Oxidoreductase</keyword>
<name>D3BP99_HETP5</name>
<reference evidence="13 14" key="1">
    <citation type="journal article" date="2011" name="Genome Res.">
        <title>Phylogeny-wide analysis of social amoeba genomes highlights ancient origins for complex intercellular communication.</title>
        <authorList>
            <person name="Heidel A.J."/>
            <person name="Lawal H.M."/>
            <person name="Felder M."/>
            <person name="Schilde C."/>
            <person name="Helps N.R."/>
            <person name="Tunggal B."/>
            <person name="Rivero F."/>
            <person name="John U."/>
            <person name="Schleicher M."/>
            <person name="Eichinger L."/>
            <person name="Platzer M."/>
            <person name="Noegel A.A."/>
            <person name="Schaap P."/>
            <person name="Gloeckner G."/>
        </authorList>
    </citation>
    <scope>NUCLEOTIDE SEQUENCE [LARGE SCALE GENOMIC DNA]</scope>
    <source>
        <strain evidence="14">ATCC 26659 / Pp 5 / PN500</strain>
    </source>
</reference>
<keyword evidence="11" id="KW-1133">Transmembrane helix</keyword>
<dbReference type="CDD" id="cd08342">
    <property type="entry name" value="HPPD_N_like"/>
    <property type="match status" value="1"/>
</dbReference>
<dbReference type="GO" id="GO:0046872">
    <property type="term" value="F:metal ion binding"/>
    <property type="evidence" value="ECO:0007669"/>
    <property type="project" value="UniProtKB-KW"/>
</dbReference>
<accession>D3BP99</accession>
<dbReference type="FunFam" id="3.10.180.10:FF:000001">
    <property type="entry name" value="4-hydroxyphenylpyruvate dioxygenase"/>
    <property type="match status" value="1"/>
</dbReference>
<dbReference type="Gene3D" id="3.10.180.10">
    <property type="entry name" value="2,3-Dihydroxybiphenyl 1,2-Dioxygenase, domain 1"/>
    <property type="match status" value="2"/>
</dbReference>
<keyword evidence="8" id="KW-0408">Iron</keyword>
<dbReference type="InParanoid" id="D3BP99"/>
<sequence length="925" mass="101921">MDTVANGEYFGFDHVTFWVGNALQAAGWYIARFGFENVAYRGLETGDRKYVTHVIKQDKIFMSFVSPLTCDDEVFADHMKRHGDGVRDVAFTVSDVNAIYEQAVASGAKSIRAPETISDEHGSVVIATIASPYGETSHTFVDRSKYTGAFLPGYTDKVIDDPLSKIAATPGLLHIDHIVSNQPDLQMTPVVEWYENVLKFHRFWSVDDKTIHTEYSSLRSIVVTDKDEAIKMPINEPANGKKKSQIQEYVDFYAGAGVQHIALRTNDIISSVAAMKARGVQFLSVPKSYYTSLREKLAHAPITVKEDLDRLEQLHILIDYDDKGYLLQIFTKNVEDKPTVFFEVIQRNNHQGFGAGNFKSLFEAIEREQEKRATTILNILIFYNLFGLTSALIQLESTCYMVRVDSGTPPQPNPDSSFNFSSSTPDTKQSSTSPTPTPHANANSNWGATGLNGLIPQNIKDPLTNPQNNLGQSNPLTNALEKATAIVPSTTTSSGGSLTRALDQIDKNLKEEVPSKLPSPSAILQNPPAAITASGITNVIPQSATKNLPKLAQIPLNLNCSGAICPNGKCVTTATQCIKQLTGIIPRCSPEFPVRCLDGSCKTTLALCPKLTDELHLCNDEVCPDGKCGPCFDYDGCSLDQPFQCPNGVCVESVSECYQCKDGHLRCFDGSCVSPCPYPPFYFKPISIVTLLTERDVQTLIPVSTYSSPLNYTTEIKKLLDIYIEPTSFPENTTFSVSPVSDSYVNTINGEYNWPVNTSYQLFLLSPVINITATYKGIPQTNFEPKVKLVFELMTPPDFNISDICLGYIDVITNRWTCIPDSVESINGSTVTTYTDHFTSFALLTRVQYDESEGGAPVFGESGPIISHHTLMFSLIFGAIGLAVITIVVGVLLHYRSKHGGVRKWMVFSRTKSSSNNVTNNNKKY</sequence>
<evidence type="ECO:0000256" key="5">
    <source>
        <dbReference type="ARBA" id="ARBA00022723"/>
    </source>
</evidence>
<dbReference type="CDD" id="cd07250">
    <property type="entry name" value="HPPD_C_like"/>
    <property type="match status" value="1"/>
</dbReference>
<comment type="pathway">
    <text evidence="2">Amino-acid degradation; L-phenylalanine degradation; acetoacetate and fumarate from L-phenylalanine: step 3/6.</text>
</comment>
<evidence type="ECO:0000256" key="1">
    <source>
        <dbReference type="ARBA" id="ARBA00001962"/>
    </source>
</evidence>
<dbReference type="STRING" id="670386.D3BP99"/>
<dbReference type="GO" id="GO:0006572">
    <property type="term" value="P:L-tyrosine catabolic process"/>
    <property type="evidence" value="ECO:0007669"/>
    <property type="project" value="UniProtKB-KW"/>
</dbReference>
<evidence type="ECO:0000256" key="6">
    <source>
        <dbReference type="ARBA" id="ARBA00022737"/>
    </source>
</evidence>
<dbReference type="InterPro" id="IPR005956">
    <property type="entry name" value="4OHPhenylPyrv_dOase"/>
</dbReference>
<dbReference type="EMBL" id="ADBJ01000044">
    <property type="protein sequence ID" value="EFA77109.1"/>
    <property type="molecule type" value="Genomic_DNA"/>
</dbReference>
<evidence type="ECO:0000256" key="9">
    <source>
        <dbReference type="ARBA" id="ARBA00023232"/>
    </source>
</evidence>
<comment type="similarity">
    <text evidence="3">Belongs to the 4HPPD family.</text>
</comment>
<evidence type="ECO:0000256" key="2">
    <source>
        <dbReference type="ARBA" id="ARBA00005162"/>
    </source>
</evidence>
<feature type="compositionally biased region" description="Low complexity" evidence="10">
    <location>
        <begin position="414"/>
        <end position="434"/>
    </location>
</feature>
<dbReference type="PROSITE" id="PS51819">
    <property type="entry name" value="VOC"/>
    <property type="match status" value="2"/>
</dbReference>
<dbReference type="InterPro" id="IPR029068">
    <property type="entry name" value="Glyas_Bleomycin-R_OHBP_Dase"/>
</dbReference>
<dbReference type="RefSeq" id="XP_020429238.1">
    <property type="nucleotide sequence ID" value="XM_020580651.1"/>
</dbReference>
<dbReference type="EC" id="1.13.11.27" evidence="4"/>
<dbReference type="GO" id="GO:0003868">
    <property type="term" value="F:4-hydroxyphenylpyruvate dioxygenase activity"/>
    <property type="evidence" value="ECO:0007669"/>
    <property type="project" value="UniProtKB-EC"/>
</dbReference>
<dbReference type="InterPro" id="IPR004360">
    <property type="entry name" value="Glyas_Fos-R_dOase_dom"/>
</dbReference>
<dbReference type="InterPro" id="IPR037523">
    <property type="entry name" value="VOC_core"/>
</dbReference>
<keyword evidence="6" id="KW-0677">Repeat</keyword>
<dbReference type="PANTHER" id="PTHR11959">
    <property type="entry name" value="4-HYDROXYPHENYLPYRUVATE DIOXYGENASE"/>
    <property type="match status" value="1"/>
</dbReference>
<feature type="domain" description="VOC" evidence="12">
    <location>
        <begin position="174"/>
        <end position="332"/>
    </location>
</feature>
<evidence type="ECO:0000259" key="12">
    <source>
        <dbReference type="PROSITE" id="PS51819"/>
    </source>
</evidence>
<dbReference type="NCBIfam" id="TIGR01263">
    <property type="entry name" value="4HPPD"/>
    <property type="match status" value="1"/>
</dbReference>
<dbReference type="InterPro" id="IPR041735">
    <property type="entry name" value="4OHPhenylPyrv_dOase_C"/>
</dbReference>
<keyword evidence="9" id="KW-0585">Phenylalanine catabolism</keyword>
<dbReference type="GO" id="GO:0006559">
    <property type="term" value="P:L-phenylalanine catabolic process"/>
    <property type="evidence" value="ECO:0007669"/>
    <property type="project" value="UniProtKB-KW"/>
</dbReference>
<gene>
    <name evidence="13" type="primary">hpd</name>
    <name evidence="13" type="ORF">PPL_09862</name>
</gene>
<feature type="compositionally biased region" description="Polar residues" evidence="10">
    <location>
        <begin position="464"/>
        <end position="475"/>
    </location>
</feature>
<evidence type="ECO:0000256" key="4">
    <source>
        <dbReference type="ARBA" id="ARBA00013222"/>
    </source>
</evidence>
<feature type="region of interest" description="Disordered" evidence="10">
    <location>
        <begin position="406"/>
        <end position="475"/>
    </location>
</feature>
<keyword evidence="7" id="KW-0828">Tyrosine catabolism</keyword>
<dbReference type="GeneID" id="31365334"/>